<proteinExistence type="predicted"/>
<name>A0A2R5FCF6_9PROT</name>
<accession>A0A2R5FCF6</accession>
<evidence type="ECO:0000313" key="2">
    <source>
        <dbReference type="Proteomes" id="UP000245081"/>
    </source>
</evidence>
<evidence type="ECO:0000313" key="1">
    <source>
        <dbReference type="EMBL" id="GBG14324.1"/>
    </source>
</evidence>
<gene>
    <name evidence="1" type="ORF">NMK_1922</name>
</gene>
<reference evidence="1 2" key="1">
    <citation type="journal article" date="2018" name="Environ. Microbiol.">
        <title>Isolation and genomic characterization of Novimethylophilus kurashikiensis gen. nov. sp. nov., a new lanthanide-dependent methylotrophic species of Methylophilaceae.</title>
        <authorList>
            <person name="Lv H."/>
            <person name="Sahin N."/>
            <person name="Tani A."/>
        </authorList>
    </citation>
    <scope>NUCLEOTIDE SEQUENCE [LARGE SCALE GENOMIC DNA]</scope>
    <source>
        <strain evidence="1 2">La2-4</strain>
    </source>
</reference>
<comment type="caution">
    <text evidence="1">The sequence shown here is derived from an EMBL/GenBank/DDBJ whole genome shotgun (WGS) entry which is preliminary data.</text>
</comment>
<keyword evidence="2" id="KW-1185">Reference proteome</keyword>
<dbReference type="RefSeq" id="WP_109015521.1">
    <property type="nucleotide sequence ID" value="NZ_BDOQ01000007.1"/>
</dbReference>
<dbReference type="AlphaFoldDB" id="A0A2R5FCF6"/>
<organism evidence="1 2">
    <name type="scientific">Novimethylophilus kurashikiensis</name>
    <dbReference type="NCBI Taxonomy" id="1825523"/>
    <lineage>
        <taxon>Bacteria</taxon>
        <taxon>Pseudomonadati</taxon>
        <taxon>Pseudomonadota</taxon>
        <taxon>Betaproteobacteria</taxon>
        <taxon>Nitrosomonadales</taxon>
        <taxon>Methylophilaceae</taxon>
        <taxon>Novimethylophilus</taxon>
    </lineage>
</organism>
<sequence>MLNANLENLIERAEELSHATGNCGRSIRRYLDGIFTEGLGKIVLAGSPEQSGIKDKPLAFAYVVDRILASLKLATSASEGTLEFKLGEVSLEKGSVDVLIEAEVPDSVRDRQEFLATLAFSLRRINGMLAMQGNRLEQSDSALLAEMFYESSTSEIEGHLQQFYALLKNEYALFDSTPIALIGLASLISPAVSDYDKQFDEILDTL</sequence>
<dbReference type="Proteomes" id="UP000245081">
    <property type="component" value="Unassembled WGS sequence"/>
</dbReference>
<protein>
    <submittedName>
        <fullName evidence="1">Filamentous hemagglutinin</fullName>
    </submittedName>
</protein>
<dbReference type="EMBL" id="BDOQ01000007">
    <property type="protein sequence ID" value="GBG14324.1"/>
    <property type="molecule type" value="Genomic_DNA"/>
</dbReference>